<dbReference type="AlphaFoldDB" id="A0A1H5MYU6"/>
<accession>A0A1H5MYU6</accession>
<keyword evidence="2" id="KW-1185">Reference proteome</keyword>
<name>A0A1H5MYU6_PSEDM</name>
<organism evidence="1 2">
    <name type="scientific">Pseudomonas deceptionensis</name>
    <dbReference type="NCBI Taxonomy" id="882211"/>
    <lineage>
        <taxon>Bacteria</taxon>
        <taxon>Pseudomonadati</taxon>
        <taxon>Pseudomonadota</taxon>
        <taxon>Gammaproteobacteria</taxon>
        <taxon>Pseudomonadales</taxon>
        <taxon>Pseudomonadaceae</taxon>
        <taxon>Pseudomonas</taxon>
    </lineage>
</organism>
<proteinExistence type="predicted"/>
<protein>
    <submittedName>
        <fullName evidence="1">Uncharacterized protein</fullName>
    </submittedName>
</protein>
<comment type="caution">
    <text evidence="1">The sequence shown here is derived from an EMBL/GenBank/DDBJ whole genome shotgun (WGS) entry which is preliminary data.</text>
</comment>
<dbReference type="Proteomes" id="UP000183613">
    <property type="component" value="Unassembled WGS sequence"/>
</dbReference>
<evidence type="ECO:0000313" key="2">
    <source>
        <dbReference type="Proteomes" id="UP000183613"/>
    </source>
</evidence>
<gene>
    <name evidence="1" type="ORF">SAMN04489800_2941</name>
</gene>
<evidence type="ECO:0000313" key="1">
    <source>
        <dbReference type="EMBL" id="SEE93578.1"/>
    </source>
</evidence>
<reference evidence="1" key="1">
    <citation type="submission" date="2016-10" db="EMBL/GenBank/DDBJ databases">
        <authorList>
            <person name="Varghese N."/>
            <person name="Submissions S."/>
        </authorList>
    </citation>
    <scope>NUCLEOTIDE SEQUENCE [LARGE SCALE GENOMIC DNA]</scope>
    <source>
        <strain evidence="1">LMG 25555</strain>
    </source>
</reference>
<sequence>MDMLSKIRRAAENDLATLFRAKELMSAPKALKELEQWERLYREIKTPSGGVIYLSDKANESFLRLVETVGANLPSRDFVLSDDIYQACKMELGRMYEQEAPQKTIAPFLTSLEAAMQRKIMMHRFYTTLDGLSLCGVDQMRIGRLNVQTPDLAILESCVANEAMISGTWARMKRGLWISAEITGSRGYAERRFFEDVKAACGLLAVSLTTVLERGGCAVRLTPSMDGRVRPSAATWFSIETLSNELCTSSSMKGFQSITLDASHVEGLQTSEWFSELTKIIQGDSDSDAEHAVRRAIYWFFDAQADTSAEMQLVKFWSCIECFFSFENSGETTSKIKRGLTALLTLGDFGFSSLETWRDLEKEIEALYDLRSRAVHDARHSHVSDSDITKVSKWAAWAILEITGLISKGHDSRVKIKEQTDRLSAMLQKQGDGVKP</sequence>
<dbReference type="EMBL" id="FNUD01000002">
    <property type="protein sequence ID" value="SEE93578.1"/>
    <property type="molecule type" value="Genomic_DNA"/>
</dbReference>
<dbReference type="RefSeq" id="WP_241486102.1">
    <property type="nucleotide sequence ID" value="NZ_FNUD01000002.1"/>
</dbReference>